<protein>
    <submittedName>
        <fullName evidence="1">N-acetylneuraminate synthase</fullName>
    </submittedName>
</protein>
<dbReference type="GeneID" id="65311092"/>
<sequence>MSKVFIIAEAGVNHNGSIEIAKKLVDIALDSGADGVKFQSFKSENIVTKVAERASYQKENQGGELTQYEMLKKLELSIENHKELKVYCDKVGIKFLSSPFDLESIELLKNLNLEIYKIPSSEIENLPYLKKIGSLNKKIILSTGMSNLGDVEFAMEVLIRAGAKDITLLHCTSNYPTAMENVNLMAMKTLEEKFNVDIGYSDHTNGSEVAIAAVALGAKVIEKHFTLSKEMDGPDHKASIEPHELKELVSKIRNIEKALGNNTKIPTESERIVSTYARKSLVSLKDIKIGEYFTSENLGVKRPGTGISPKQWDIYLGSKAKKNYKADELIDE</sequence>
<dbReference type="RefSeq" id="WP_089966311.1">
    <property type="nucleotide sequence ID" value="NZ_CP071376.1"/>
</dbReference>
<dbReference type="EMBL" id="FNJM01000001">
    <property type="protein sequence ID" value="SDO95863.1"/>
    <property type="molecule type" value="Genomic_DNA"/>
</dbReference>
<dbReference type="InterPro" id="IPR013785">
    <property type="entry name" value="Aldolase_TIM"/>
</dbReference>
<dbReference type="InterPro" id="IPR020007">
    <property type="entry name" value="NeuB/NeuA"/>
</dbReference>
<name>A0A1H0NT81_9CLOT</name>
<dbReference type="InterPro" id="IPR051690">
    <property type="entry name" value="PseI-like"/>
</dbReference>
<dbReference type="Pfam" id="PF03102">
    <property type="entry name" value="NeuB"/>
    <property type="match status" value="1"/>
</dbReference>
<dbReference type="Gene3D" id="3.20.20.70">
    <property type="entry name" value="Aldolase class I"/>
    <property type="match status" value="1"/>
</dbReference>
<dbReference type="CDD" id="cd11615">
    <property type="entry name" value="SAF_NeuB_like"/>
    <property type="match status" value="1"/>
</dbReference>
<evidence type="ECO:0000313" key="2">
    <source>
        <dbReference type="Proteomes" id="UP000198597"/>
    </source>
</evidence>
<organism evidence="1 2">
    <name type="scientific">Clostridium gasigenes</name>
    <dbReference type="NCBI Taxonomy" id="94869"/>
    <lineage>
        <taxon>Bacteria</taxon>
        <taxon>Bacillati</taxon>
        <taxon>Bacillota</taxon>
        <taxon>Clostridia</taxon>
        <taxon>Eubacteriales</taxon>
        <taxon>Clostridiaceae</taxon>
        <taxon>Clostridium</taxon>
    </lineage>
</organism>
<dbReference type="GO" id="GO:0047444">
    <property type="term" value="F:N-acylneuraminate-9-phosphate synthase activity"/>
    <property type="evidence" value="ECO:0007669"/>
    <property type="project" value="TreeGrafter"/>
</dbReference>
<dbReference type="InterPro" id="IPR006190">
    <property type="entry name" value="SAF_AFP_Neu5Ac"/>
</dbReference>
<gene>
    <name evidence="1" type="ORF">SAMN04488529_101946</name>
</gene>
<dbReference type="SUPFAM" id="SSF51269">
    <property type="entry name" value="AFP III-like domain"/>
    <property type="match status" value="1"/>
</dbReference>
<dbReference type="InterPro" id="IPR013132">
    <property type="entry name" value="PseI/NeuA/B-like_N"/>
</dbReference>
<dbReference type="NCBIfam" id="TIGR03569">
    <property type="entry name" value="NeuB_NnaB"/>
    <property type="match status" value="1"/>
</dbReference>
<dbReference type="PROSITE" id="PS50844">
    <property type="entry name" value="AFP_LIKE"/>
    <property type="match status" value="1"/>
</dbReference>
<proteinExistence type="predicted"/>
<dbReference type="GO" id="GO:0016051">
    <property type="term" value="P:carbohydrate biosynthetic process"/>
    <property type="evidence" value="ECO:0007669"/>
    <property type="project" value="InterPro"/>
</dbReference>
<keyword evidence="2" id="KW-1185">Reference proteome</keyword>
<dbReference type="Gene3D" id="3.90.1210.10">
    <property type="entry name" value="Antifreeze-like/N-acetylneuraminic acid synthase C-terminal domain"/>
    <property type="match status" value="1"/>
</dbReference>
<dbReference type="InterPro" id="IPR036732">
    <property type="entry name" value="AFP_Neu5c_C_sf"/>
</dbReference>
<dbReference type="Pfam" id="PF08666">
    <property type="entry name" value="SAF"/>
    <property type="match status" value="1"/>
</dbReference>
<dbReference type="AlphaFoldDB" id="A0A1H0NT81"/>
<dbReference type="Proteomes" id="UP000198597">
    <property type="component" value="Unassembled WGS sequence"/>
</dbReference>
<reference evidence="1" key="1">
    <citation type="submission" date="2016-10" db="EMBL/GenBank/DDBJ databases">
        <authorList>
            <person name="de Groot N.N."/>
        </authorList>
    </citation>
    <scope>NUCLEOTIDE SEQUENCE [LARGE SCALE GENOMIC DNA]</scope>
    <source>
        <strain evidence="1">DSM 12272</strain>
    </source>
</reference>
<dbReference type="PANTHER" id="PTHR42966">
    <property type="entry name" value="N-ACETYLNEURAMINATE SYNTHASE"/>
    <property type="match status" value="1"/>
</dbReference>
<dbReference type="STRING" id="94869.SAMN04488529_101946"/>
<evidence type="ECO:0000313" key="1">
    <source>
        <dbReference type="EMBL" id="SDO95863.1"/>
    </source>
</evidence>
<accession>A0A1H0NT81</accession>
<dbReference type="InterPro" id="IPR057736">
    <property type="entry name" value="SAF_PseI/NeuA/NeuB"/>
</dbReference>
<dbReference type="PANTHER" id="PTHR42966:SF1">
    <property type="entry name" value="SIALIC ACID SYNTHASE"/>
    <property type="match status" value="1"/>
</dbReference>
<dbReference type="InterPro" id="IPR013974">
    <property type="entry name" value="SAF"/>
</dbReference>
<dbReference type="SUPFAM" id="SSF51569">
    <property type="entry name" value="Aldolase"/>
    <property type="match status" value="1"/>
</dbReference>
<dbReference type="OrthoDB" id="9814210at2"/>